<proteinExistence type="predicted"/>
<feature type="chain" id="PRO_5045902711" description="Lipoprotein" evidence="1">
    <location>
        <begin position="22"/>
        <end position="172"/>
    </location>
</feature>
<evidence type="ECO:0000313" key="3">
    <source>
        <dbReference type="Proteomes" id="UP000789833"/>
    </source>
</evidence>
<evidence type="ECO:0008006" key="4">
    <source>
        <dbReference type="Google" id="ProtNLM"/>
    </source>
</evidence>
<accession>A0ABN8AJA5</accession>
<feature type="signal peptide" evidence="1">
    <location>
        <begin position="1"/>
        <end position="21"/>
    </location>
</feature>
<name>A0ABN8AJA5_9BACI</name>
<dbReference type="EMBL" id="CAKJTJ010000041">
    <property type="protein sequence ID" value="CAG9623283.1"/>
    <property type="molecule type" value="Genomic_DNA"/>
</dbReference>
<keyword evidence="3" id="KW-1185">Reference proteome</keyword>
<organism evidence="2 3">
    <name type="scientific">Sutcliffiella rhizosphaerae</name>
    <dbReference type="NCBI Taxonomy" id="2880967"/>
    <lineage>
        <taxon>Bacteria</taxon>
        <taxon>Bacillati</taxon>
        <taxon>Bacillota</taxon>
        <taxon>Bacilli</taxon>
        <taxon>Bacillales</taxon>
        <taxon>Bacillaceae</taxon>
        <taxon>Sutcliffiella</taxon>
    </lineage>
</organism>
<keyword evidence="1" id="KW-0732">Signal</keyword>
<comment type="caution">
    <text evidence="2">The sequence shown here is derived from an EMBL/GenBank/DDBJ whole genome shotgun (WGS) entry which is preliminary data.</text>
</comment>
<dbReference type="PROSITE" id="PS51257">
    <property type="entry name" value="PROKAR_LIPOPROTEIN"/>
    <property type="match status" value="1"/>
</dbReference>
<evidence type="ECO:0000256" key="1">
    <source>
        <dbReference type="SAM" id="SignalP"/>
    </source>
</evidence>
<reference evidence="2 3" key="1">
    <citation type="submission" date="2021-10" db="EMBL/GenBank/DDBJ databases">
        <authorList>
            <person name="Criscuolo A."/>
        </authorList>
    </citation>
    <scope>NUCLEOTIDE SEQUENCE [LARGE SCALE GENOMIC DNA]</scope>
    <source>
        <strain evidence="3">CIP 111883</strain>
    </source>
</reference>
<gene>
    <name evidence="2" type="ORF">BACCIP111883_04079</name>
</gene>
<sequence length="172" mass="19256">MKILRRSLLLVSLLVVGSVLTACSDIVNKISEQAEAEEGILAYLEVSNPVIESGVATEIEADEFVFGAEDMEQAHAFLVKTTIPALEKLVKDTESIVVTFEPLQPSHDKLIEANKKLLEAYSTYADGFYNEDESLLEEADLLYDEYGVIFDEHEVLFTEVTDEYNVDVEIEE</sequence>
<dbReference type="Proteomes" id="UP000789833">
    <property type="component" value="Unassembled WGS sequence"/>
</dbReference>
<evidence type="ECO:0000313" key="2">
    <source>
        <dbReference type="EMBL" id="CAG9623283.1"/>
    </source>
</evidence>
<protein>
    <recommendedName>
        <fullName evidence="4">Lipoprotein</fullName>
    </recommendedName>
</protein>